<evidence type="ECO:0000256" key="6">
    <source>
        <dbReference type="PIRSR" id="PIRSR006809-1"/>
    </source>
</evidence>
<dbReference type="GO" id="GO:0046872">
    <property type="term" value="F:metal ion binding"/>
    <property type="evidence" value="ECO:0007669"/>
    <property type="project" value="UniProtKB-KW"/>
</dbReference>
<dbReference type="InterPro" id="IPR030394">
    <property type="entry name" value="G_HFLX_dom"/>
</dbReference>
<dbReference type="InterPro" id="IPR016496">
    <property type="entry name" value="GTPase_HflX"/>
</dbReference>
<evidence type="ECO:0000313" key="10">
    <source>
        <dbReference type="EMBL" id="QTX32939.1"/>
    </source>
</evidence>
<dbReference type="CDD" id="cd01878">
    <property type="entry name" value="HflX"/>
    <property type="match status" value="1"/>
</dbReference>
<dbReference type="InterPro" id="IPR042108">
    <property type="entry name" value="GTPase_HflX_N_sf"/>
</dbReference>
<keyword evidence="3 7" id="KW-0460">Magnesium</keyword>
<proteinExistence type="inferred from homology"/>
<keyword evidence="2 5" id="KW-0547">Nucleotide-binding</keyword>
<sequence>MIIHRRQAAVFGLQKPGDDDSWHLAVEELRLLLDNLDIDVLDVFSQRRVRPDATTFIGSGKAEEIGLAALEMGATLLVCVDDLGPGQRVELQKLMKLEVWDWPLVIMKIFDSRAHTAEAKLQVELARARYELPQLRGFGAQMSRTGGGIGTRGPGETEFEKHRRKLERRVKEIQRKLDEVRKRRESQRKRRRRVGLFTVALVGYTNSGKTTLLQRLSHDAGLVGQDRLFATLDPSVRRVRLPLGETVLVSDTVGFIRRLPPGLVAAFRATLEEVAGADLLLVVLDVSDERLNDTLETVESTLEAIEAASVPVVIALNKVDKAETSSVERHLMRLRGRGDQVVPLSAKEGWGQDELLRLLERVLFPEREGEGGTCSEA</sequence>
<feature type="binding site" evidence="6">
    <location>
        <begin position="317"/>
        <end position="320"/>
    </location>
    <ligand>
        <name>GTP</name>
        <dbReference type="ChEBI" id="CHEBI:37565"/>
    </ligand>
</feature>
<dbReference type="AlphaFoldDB" id="A0A9Q7AEP6"/>
<dbReference type="NCBIfam" id="TIGR03156">
    <property type="entry name" value="GTP_HflX"/>
    <property type="match status" value="1"/>
</dbReference>
<keyword evidence="1 7" id="KW-0479">Metal-binding</keyword>
<evidence type="ECO:0000256" key="5">
    <source>
        <dbReference type="HAMAP-Rule" id="MF_00900"/>
    </source>
</evidence>
<evidence type="ECO:0000259" key="9">
    <source>
        <dbReference type="PROSITE" id="PS51705"/>
    </source>
</evidence>
<comment type="function">
    <text evidence="5">GTPase that associates with the 50S ribosomal subunit and may have a role during protein synthesis or ribosome biogenesis.</text>
</comment>
<evidence type="ECO:0000256" key="1">
    <source>
        <dbReference type="ARBA" id="ARBA00022723"/>
    </source>
</evidence>
<evidence type="ECO:0000256" key="8">
    <source>
        <dbReference type="SAM" id="MobiDB-lite"/>
    </source>
</evidence>
<keyword evidence="11" id="KW-1185">Reference proteome</keyword>
<dbReference type="PIRSF" id="PIRSF006809">
    <property type="entry name" value="GTP-binding_hflX_prd"/>
    <property type="match status" value="1"/>
</dbReference>
<feature type="binding site" evidence="6">
    <location>
        <begin position="229"/>
        <end position="233"/>
    </location>
    <ligand>
        <name>GTP</name>
        <dbReference type="ChEBI" id="CHEBI:37565"/>
    </ligand>
</feature>
<organism evidence="10 11">
    <name type="scientific">Aminithiophilus ramosus</name>
    <dbReference type="NCBI Taxonomy" id="3029084"/>
    <lineage>
        <taxon>Bacteria</taxon>
        <taxon>Thermotogati</taxon>
        <taxon>Synergistota</taxon>
        <taxon>Synergistia</taxon>
        <taxon>Synergistales</taxon>
        <taxon>Aminithiophilaceae</taxon>
        <taxon>Aminithiophilus</taxon>
    </lineage>
</organism>
<dbReference type="HAMAP" id="MF_00900">
    <property type="entry name" value="GTPase_HflX"/>
    <property type="match status" value="1"/>
</dbReference>
<protein>
    <recommendedName>
        <fullName evidence="5">GTPase HflX</fullName>
    </recommendedName>
    <alternativeName>
        <fullName evidence="5">GTP-binding protein HflX</fullName>
    </alternativeName>
</protein>
<feature type="binding site" evidence="7">
    <location>
        <position position="210"/>
    </location>
    <ligand>
        <name>Mg(2+)</name>
        <dbReference type="ChEBI" id="CHEBI:18420"/>
    </ligand>
</feature>
<feature type="binding site" evidence="6">
    <location>
        <begin position="345"/>
        <end position="347"/>
    </location>
    <ligand>
        <name>GTP</name>
        <dbReference type="ChEBI" id="CHEBI:37565"/>
    </ligand>
</feature>
<name>A0A9Q7AEP6_9BACT</name>
<comment type="cofactor">
    <cofactor evidence="7">
        <name>Mg(2+)</name>
        <dbReference type="ChEBI" id="CHEBI:18420"/>
    </cofactor>
</comment>
<dbReference type="InterPro" id="IPR027417">
    <property type="entry name" value="P-loop_NTPase"/>
</dbReference>
<feature type="binding site" evidence="7">
    <location>
        <position position="231"/>
    </location>
    <ligand>
        <name>Mg(2+)</name>
        <dbReference type="ChEBI" id="CHEBI:18420"/>
    </ligand>
</feature>
<dbReference type="PANTHER" id="PTHR10229:SF0">
    <property type="entry name" value="GTP-BINDING PROTEIN 6-RELATED"/>
    <property type="match status" value="1"/>
</dbReference>
<keyword evidence="4 5" id="KW-0342">GTP-binding</keyword>
<comment type="subunit">
    <text evidence="5">Monomer. Associates with the 50S ribosomal subunit.</text>
</comment>
<dbReference type="GO" id="GO:0003924">
    <property type="term" value="F:GTPase activity"/>
    <property type="evidence" value="ECO:0007669"/>
    <property type="project" value="UniProtKB-UniRule"/>
</dbReference>
<evidence type="ECO:0000256" key="3">
    <source>
        <dbReference type="ARBA" id="ARBA00022842"/>
    </source>
</evidence>
<feature type="binding site" evidence="6">
    <location>
        <begin position="203"/>
        <end position="210"/>
    </location>
    <ligand>
        <name>GTP</name>
        <dbReference type="ChEBI" id="CHEBI:37565"/>
    </ligand>
</feature>
<feature type="domain" description="Hflx-type G" evidence="9">
    <location>
        <begin position="197"/>
        <end position="367"/>
    </location>
</feature>
<dbReference type="InterPro" id="IPR032305">
    <property type="entry name" value="GTP-bd_M"/>
</dbReference>
<dbReference type="EMBL" id="CP072943">
    <property type="protein sequence ID" value="QTX32939.1"/>
    <property type="molecule type" value="Genomic_DNA"/>
</dbReference>
<dbReference type="RefSeq" id="WP_274374204.1">
    <property type="nucleotide sequence ID" value="NZ_CP072943.1"/>
</dbReference>
<dbReference type="Proteomes" id="UP000671879">
    <property type="component" value="Chromosome"/>
</dbReference>
<dbReference type="Gene3D" id="3.40.50.300">
    <property type="entry name" value="P-loop containing nucleotide triphosphate hydrolases"/>
    <property type="match status" value="1"/>
</dbReference>
<comment type="similarity">
    <text evidence="5">Belongs to the TRAFAC class OBG-HflX-like GTPase superfamily. HflX GTPase family.</text>
</comment>
<dbReference type="Pfam" id="PF01926">
    <property type="entry name" value="MMR_HSR1"/>
    <property type="match status" value="1"/>
</dbReference>
<dbReference type="GO" id="GO:0043022">
    <property type="term" value="F:ribosome binding"/>
    <property type="evidence" value="ECO:0007669"/>
    <property type="project" value="TreeGrafter"/>
</dbReference>
<evidence type="ECO:0000256" key="4">
    <source>
        <dbReference type="ARBA" id="ARBA00023134"/>
    </source>
</evidence>
<dbReference type="SUPFAM" id="SSF52540">
    <property type="entry name" value="P-loop containing nucleoside triphosphate hydrolases"/>
    <property type="match status" value="1"/>
</dbReference>
<dbReference type="GO" id="GO:0005525">
    <property type="term" value="F:GTP binding"/>
    <property type="evidence" value="ECO:0007669"/>
    <property type="project" value="UniProtKB-UniRule"/>
</dbReference>
<evidence type="ECO:0000313" key="11">
    <source>
        <dbReference type="Proteomes" id="UP000671879"/>
    </source>
</evidence>
<dbReference type="Gene3D" id="3.40.50.11060">
    <property type="entry name" value="GTPase HflX, N-terminal domain"/>
    <property type="match status" value="1"/>
</dbReference>
<dbReference type="PROSITE" id="PS51705">
    <property type="entry name" value="G_HFLX"/>
    <property type="match status" value="1"/>
</dbReference>
<comment type="subcellular location">
    <subcellularLocation>
        <location evidence="5">Cytoplasm</location>
    </subcellularLocation>
    <text evidence="5">May associate with membranes.</text>
</comment>
<gene>
    <name evidence="5 10" type="primary">hflX</name>
    <name evidence="10" type="ORF">KAR29_03225</name>
</gene>
<feature type="region of interest" description="Disordered" evidence="8">
    <location>
        <begin position="143"/>
        <end position="163"/>
    </location>
</feature>
<dbReference type="GO" id="GO:0005737">
    <property type="term" value="C:cytoplasm"/>
    <property type="evidence" value="ECO:0007669"/>
    <property type="project" value="UniProtKB-SubCell"/>
</dbReference>
<reference evidence="11" key="1">
    <citation type="submission" date="2021-04" db="EMBL/GenBank/DDBJ databases">
        <title>A novel Synergistetes isolate from a pyrite-forming mixed culture.</title>
        <authorList>
            <person name="Bunk B."/>
            <person name="Sproer C."/>
            <person name="Spring S."/>
            <person name="Pester M."/>
        </authorList>
    </citation>
    <scope>NUCLEOTIDE SEQUENCE [LARGE SCALE GENOMIC DNA]</scope>
    <source>
        <strain evidence="11">J.5.4.2-T.3.5.2</strain>
    </source>
</reference>
<evidence type="ECO:0000256" key="7">
    <source>
        <dbReference type="PIRSR" id="PIRSR006809-2"/>
    </source>
</evidence>
<dbReference type="InterPro" id="IPR025121">
    <property type="entry name" value="GTPase_HflX_N"/>
</dbReference>
<accession>A0A9Q7AEP6</accession>
<dbReference type="Pfam" id="PF16360">
    <property type="entry name" value="GTP-bdg_M"/>
    <property type="match status" value="1"/>
</dbReference>
<dbReference type="Pfam" id="PF13167">
    <property type="entry name" value="GTP-bdg_N"/>
    <property type="match status" value="1"/>
</dbReference>
<evidence type="ECO:0000256" key="2">
    <source>
        <dbReference type="ARBA" id="ARBA00022741"/>
    </source>
</evidence>
<dbReference type="Gene3D" id="6.10.250.2860">
    <property type="match status" value="1"/>
</dbReference>
<dbReference type="KEGG" id="aram:KAR29_03225"/>
<dbReference type="PANTHER" id="PTHR10229">
    <property type="entry name" value="GTP-BINDING PROTEIN HFLX"/>
    <property type="match status" value="1"/>
</dbReference>
<keyword evidence="5" id="KW-0963">Cytoplasm</keyword>
<dbReference type="InterPro" id="IPR006073">
    <property type="entry name" value="GTP-bd"/>
</dbReference>
<feature type="binding site" evidence="6">
    <location>
        <begin position="251"/>
        <end position="254"/>
    </location>
    <ligand>
        <name>GTP</name>
        <dbReference type="ChEBI" id="CHEBI:37565"/>
    </ligand>
</feature>